<evidence type="ECO:0000259" key="8">
    <source>
        <dbReference type="Pfam" id="PF03807"/>
    </source>
</evidence>
<dbReference type="FunFam" id="1.10.3730.10:FF:000001">
    <property type="entry name" value="Pyrroline-5-carboxylate reductase"/>
    <property type="match status" value="1"/>
</dbReference>
<keyword evidence="5" id="KW-0028">Amino-acid biosynthesis</keyword>
<organism evidence="10 11">
    <name type="scientific">Corynebacterium kalidii</name>
    <dbReference type="NCBI Taxonomy" id="2931982"/>
    <lineage>
        <taxon>Bacteria</taxon>
        <taxon>Bacillati</taxon>
        <taxon>Actinomycetota</taxon>
        <taxon>Actinomycetes</taxon>
        <taxon>Mycobacteriales</taxon>
        <taxon>Corynebacteriaceae</taxon>
        <taxon>Corynebacterium</taxon>
    </lineage>
</organism>
<keyword evidence="11" id="KW-1185">Reference proteome</keyword>
<comment type="pathway">
    <text evidence="5">Amino-acid biosynthesis; L-proline biosynthesis; L-proline from L-glutamate 5-semialdehyde: step 1/1.</text>
</comment>
<sequence>MTRIAFIGGGNIGEALISGLVNGEGSADKPDVVVFDPSAKRLDFLREKYGVTGADDAVTAASEADFVVIAVKPHIVVSVLEEISSTLDNNDTETVVVSVAAGVSLSTMESALAAGVPAVRVMPNTPMLVGKGMSAVAGGRFTSEEQVEAVKGLFATVGQAVAVAEKDIDAVTAVSGSGPAYVFLVAEAMTDAGVQLGLARPVAQQLAVATIEGAATMMAQGEKNPVDLRANVTSPGGTTAAATRGLEENGLRTAFFRAMQACVDRSVELGRPAGDK</sequence>
<dbReference type="PANTHER" id="PTHR11645:SF0">
    <property type="entry name" value="PYRROLINE-5-CARBOXYLATE REDUCTASE 3"/>
    <property type="match status" value="1"/>
</dbReference>
<dbReference type="GO" id="GO:0004735">
    <property type="term" value="F:pyrroline-5-carboxylate reductase activity"/>
    <property type="evidence" value="ECO:0007669"/>
    <property type="project" value="UniProtKB-UniRule"/>
</dbReference>
<feature type="domain" description="Pyrroline-5-carboxylate reductase catalytic N-terminal" evidence="8">
    <location>
        <begin position="3"/>
        <end position="102"/>
    </location>
</feature>
<feature type="binding site" evidence="7">
    <location>
        <begin position="70"/>
        <end position="73"/>
    </location>
    <ligand>
        <name>NADP(+)</name>
        <dbReference type="ChEBI" id="CHEBI:58349"/>
    </ligand>
</feature>
<keyword evidence="3 5" id="KW-0560">Oxidoreductase</keyword>
<comment type="caution">
    <text evidence="10">The sequence shown here is derived from an EMBL/GenBank/DDBJ whole genome shotgun (WGS) entry which is preliminary data.</text>
</comment>
<dbReference type="HAMAP" id="MF_01925">
    <property type="entry name" value="P5C_reductase"/>
    <property type="match status" value="1"/>
</dbReference>
<comment type="subcellular location">
    <subcellularLocation>
        <location evidence="5">Cytoplasm</location>
    </subcellularLocation>
</comment>
<dbReference type="Gene3D" id="3.40.50.720">
    <property type="entry name" value="NAD(P)-binding Rossmann-like Domain"/>
    <property type="match status" value="1"/>
</dbReference>
<dbReference type="GO" id="GO:0005737">
    <property type="term" value="C:cytoplasm"/>
    <property type="evidence" value="ECO:0007669"/>
    <property type="project" value="UniProtKB-SubCell"/>
</dbReference>
<feature type="domain" description="Pyrroline-5-carboxylate reductase dimerisation" evidence="9">
    <location>
        <begin position="165"/>
        <end position="269"/>
    </location>
</feature>
<dbReference type="AlphaFoldDB" id="A0A9X1WEW4"/>
<keyword evidence="2 5" id="KW-0521">NADP</keyword>
<comment type="similarity">
    <text evidence="1 5">Belongs to the pyrroline-5-carboxylate reductase family.</text>
</comment>
<dbReference type="InterPro" id="IPR008927">
    <property type="entry name" value="6-PGluconate_DH-like_C_sf"/>
</dbReference>
<evidence type="ECO:0000256" key="2">
    <source>
        <dbReference type="ARBA" id="ARBA00022857"/>
    </source>
</evidence>
<evidence type="ECO:0000256" key="4">
    <source>
        <dbReference type="ARBA" id="ARBA00058118"/>
    </source>
</evidence>
<keyword evidence="5" id="KW-0963">Cytoplasm</keyword>
<dbReference type="Pfam" id="PF03807">
    <property type="entry name" value="F420_oxidored"/>
    <property type="match status" value="1"/>
</dbReference>
<evidence type="ECO:0000256" key="3">
    <source>
        <dbReference type="ARBA" id="ARBA00023002"/>
    </source>
</evidence>
<evidence type="ECO:0000256" key="5">
    <source>
        <dbReference type="HAMAP-Rule" id="MF_01925"/>
    </source>
</evidence>
<dbReference type="InterPro" id="IPR029036">
    <property type="entry name" value="P5CR_dimer"/>
</dbReference>
<dbReference type="SUPFAM" id="SSF48179">
    <property type="entry name" value="6-phosphogluconate dehydrogenase C-terminal domain-like"/>
    <property type="match status" value="1"/>
</dbReference>
<comment type="catalytic activity">
    <reaction evidence="5">
        <text>L-proline + NAD(+) = (S)-1-pyrroline-5-carboxylate + NADH + 2 H(+)</text>
        <dbReference type="Rhea" id="RHEA:14105"/>
        <dbReference type="ChEBI" id="CHEBI:15378"/>
        <dbReference type="ChEBI" id="CHEBI:17388"/>
        <dbReference type="ChEBI" id="CHEBI:57540"/>
        <dbReference type="ChEBI" id="CHEBI:57945"/>
        <dbReference type="ChEBI" id="CHEBI:60039"/>
        <dbReference type="EC" id="1.5.1.2"/>
    </reaction>
</comment>
<accession>A0A9X1WEW4</accession>
<proteinExistence type="inferred from homology"/>
<comment type="catalytic activity">
    <reaction evidence="5">
        <text>L-proline + NADP(+) = (S)-1-pyrroline-5-carboxylate + NADPH + 2 H(+)</text>
        <dbReference type="Rhea" id="RHEA:14109"/>
        <dbReference type="ChEBI" id="CHEBI:15378"/>
        <dbReference type="ChEBI" id="CHEBI:17388"/>
        <dbReference type="ChEBI" id="CHEBI:57783"/>
        <dbReference type="ChEBI" id="CHEBI:58349"/>
        <dbReference type="ChEBI" id="CHEBI:60039"/>
        <dbReference type="EC" id="1.5.1.2"/>
    </reaction>
</comment>
<dbReference type="InterPro" id="IPR000304">
    <property type="entry name" value="Pyrroline-COOH_reductase"/>
</dbReference>
<dbReference type="EC" id="1.5.1.2" evidence="5 6"/>
<dbReference type="Gene3D" id="1.10.3730.10">
    <property type="entry name" value="ProC C-terminal domain-like"/>
    <property type="match status" value="1"/>
</dbReference>
<dbReference type="SUPFAM" id="SSF51735">
    <property type="entry name" value="NAD(P)-binding Rossmann-fold domains"/>
    <property type="match status" value="1"/>
</dbReference>
<dbReference type="PANTHER" id="PTHR11645">
    <property type="entry name" value="PYRROLINE-5-CARBOXYLATE REDUCTASE"/>
    <property type="match status" value="1"/>
</dbReference>
<keyword evidence="5" id="KW-0641">Proline biosynthesis</keyword>
<reference evidence="10" key="1">
    <citation type="submission" date="2022-04" db="EMBL/GenBank/DDBJ databases">
        <title>Corynebacterium kalidii LD5P10.</title>
        <authorList>
            <person name="Sun J.Q."/>
        </authorList>
    </citation>
    <scope>NUCLEOTIDE SEQUENCE</scope>
    <source>
        <strain evidence="10">LD5P10</strain>
    </source>
</reference>
<name>A0A9X1WEW4_9CORY</name>
<dbReference type="InterPro" id="IPR028939">
    <property type="entry name" value="P5C_Rdtase_cat_N"/>
</dbReference>
<dbReference type="NCBIfam" id="TIGR00112">
    <property type="entry name" value="proC"/>
    <property type="match status" value="1"/>
</dbReference>
<dbReference type="InterPro" id="IPR036291">
    <property type="entry name" value="NAD(P)-bd_dom_sf"/>
</dbReference>
<gene>
    <name evidence="5 10" type="primary">proC</name>
    <name evidence="10" type="ORF">MUN33_03325</name>
</gene>
<dbReference type="Proteomes" id="UP001139207">
    <property type="component" value="Unassembled WGS sequence"/>
</dbReference>
<dbReference type="RefSeq" id="WP_244803504.1">
    <property type="nucleotide sequence ID" value="NZ_JALIEA010000011.1"/>
</dbReference>
<evidence type="ECO:0000256" key="7">
    <source>
        <dbReference type="PIRSR" id="PIRSR000193-1"/>
    </source>
</evidence>
<evidence type="ECO:0000313" key="11">
    <source>
        <dbReference type="Proteomes" id="UP001139207"/>
    </source>
</evidence>
<evidence type="ECO:0000256" key="6">
    <source>
        <dbReference type="NCBIfam" id="TIGR00112"/>
    </source>
</evidence>
<dbReference type="Pfam" id="PF14748">
    <property type="entry name" value="P5CR_dimer"/>
    <property type="match status" value="1"/>
</dbReference>
<comment type="function">
    <text evidence="4 5">Catalyzes the reduction of 1-pyrroline-5-carboxylate (PCA) to L-proline.</text>
</comment>
<evidence type="ECO:0000259" key="9">
    <source>
        <dbReference type="Pfam" id="PF14748"/>
    </source>
</evidence>
<dbReference type="GO" id="GO:0055129">
    <property type="term" value="P:L-proline biosynthetic process"/>
    <property type="evidence" value="ECO:0007669"/>
    <property type="project" value="UniProtKB-UniRule"/>
</dbReference>
<protein>
    <recommendedName>
        <fullName evidence="5 6">Pyrroline-5-carboxylate reductase</fullName>
        <shortName evidence="5">P5C reductase</shortName>
        <shortName evidence="5">P5CR</shortName>
        <ecNumber evidence="5 6">1.5.1.2</ecNumber>
    </recommendedName>
    <alternativeName>
        <fullName evidence="5">PCA reductase</fullName>
    </alternativeName>
</protein>
<evidence type="ECO:0000256" key="1">
    <source>
        <dbReference type="ARBA" id="ARBA00005525"/>
    </source>
</evidence>
<dbReference type="PIRSF" id="PIRSF000193">
    <property type="entry name" value="Pyrrol-5-carb_rd"/>
    <property type="match status" value="1"/>
</dbReference>
<dbReference type="EMBL" id="JALIEA010000011">
    <property type="protein sequence ID" value="MCJ7857749.1"/>
    <property type="molecule type" value="Genomic_DNA"/>
</dbReference>
<evidence type="ECO:0000313" key="10">
    <source>
        <dbReference type="EMBL" id="MCJ7857749.1"/>
    </source>
</evidence>